<organism evidence="2 3">
    <name type="scientific">Ponticaulis profundi</name>
    <dbReference type="NCBI Taxonomy" id="2665222"/>
    <lineage>
        <taxon>Bacteria</taxon>
        <taxon>Pseudomonadati</taxon>
        <taxon>Pseudomonadota</taxon>
        <taxon>Alphaproteobacteria</taxon>
        <taxon>Hyphomonadales</taxon>
        <taxon>Hyphomonadaceae</taxon>
        <taxon>Ponticaulis</taxon>
    </lineage>
</organism>
<name>A0ABW1S6A2_9PROT</name>
<dbReference type="Gene3D" id="3.40.30.10">
    <property type="entry name" value="Glutaredoxin"/>
    <property type="match status" value="1"/>
</dbReference>
<dbReference type="EMBL" id="JBHSSW010000003">
    <property type="protein sequence ID" value="MFC6196922.1"/>
    <property type="molecule type" value="Genomic_DNA"/>
</dbReference>
<evidence type="ECO:0000313" key="3">
    <source>
        <dbReference type="Proteomes" id="UP001596303"/>
    </source>
</evidence>
<reference evidence="3" key="1">
    <citation type="journal article" date="2019" name="Int. J. Syst. Evol. Microbiol.">
        <title>The Global Catalogue of Microorganisms (GCM) 10K type strain sequencing project: providing services to taxonomists for standard genome sequencing and annotation.</title>
        <authorList>
            <consortium name="The Broad Institute Genomics Platform"/>
            <consortium name="The Broad Institute Genome Sequencing Center for Infectious Disease"/>
            <person name="Wu L."/>
            <person name="Ma J."/>
        </authorList>
    </citation>
    <scope>NUCLEOTIDE SEQUENCE [LARGE SCALE GENOMIC DNA]</scope>
    <source>
        <strain evidence="3">CGMCC-1.15741</strain>
    </source>
</reference>
<dbReference type="PROSITE" id="PS50404">
    <property type="entry name" value="GST_NTER"/>
    <property type="match status" value="1"/>
</dbReference>
<proteinExistence type="predicted"/>
<gene>
    <name evidence="2" type="ORF">ACFQDM_02475</name>
</gene>
<dbReference type="SFLD" id="SFLDS00019">
    <property type="entry name" value="Glutathione_Transferase_(cytos"/>
    <property type="match status" value="1"/>
</dbReference>
<dbReference type="SUPFAM" id="SSF52833">
    <property type="entry name" value="Thioredoxin-like"/>
    <property type="match status" value="1"/>
</dbReference>
<dbReference type="InterPro" id="IPR040079">
    <property type="entry name" value="Glutathione_S-Trfase"/>
</dbReference>
<dbReference type="SUPFAM" id="SSF47616">
    <property type="entry name" value="GST C-terminal domain-like"/>
    <property type="match status" value="1"/>
</dbReference>
<sequence>MSFTLFYAPGSIATIPHVLLEEMGVPYQLRRLDPPGDPSIVQDSQTGNPTGRVPALADDNMAIFETGAILLHLASKPEAKDFAPACGTAECAKFLQWLFYLITTTQPTVLEYVHPEWWTHNRDEQAKLRKRAASRLSIQCNLLEAHVSDGSFLFQGYSVLDIYLTELARWSADLSSPIWSWKKLGRIVEATRQRPAFKRMLQQQSLIWPGETDPKATQRVRFMDWWS</sequence>
<protein>
    <submittedName>
        <fullName evidence="2">Glutathione S-transferase family protein</fullName>
    </submittedName>
</protein>
<accession>A0ABW1S6A2</accession>
<feature type="domain" description="GST N-terminal" evidence="1">
    <location>
        <begin position="1"/>
        <end position="81"/>
    </location>
</feature>
<evidence type="ECO:0000313" key="2">
    <source>
        <dbReference type="EMBL" id="MFC6196922.1"/>
    </source>
</evidence>
<dbReference type="Pfam" id="PF02798">
    <property type="entry name" value="GST_N"/>
    <property type="match status" value="1"/>
</dbReference>
<dbReference type="Proteomes" id="UP001596303">
    <property type="component" value="Unassembled WGS sequence"/>
</dbReference>
<dbReference type="PANTHER" id="PTHR44051:SF8">
    <property type="entry name" value="GLUTATHIONE S-TRANSFERASE GSTA"/>
    <property type="match status" value="1"/>
</dbReference>
<dbReference type="CDD" id="cd03057">
    <property type="entry name" value="GST_N_Beta"/>
    <property type="match status" value="1"/>
</dbReference>
<dbReference type="InterPro" id="IPR036249">
    <property type="entry name" value="Thioredoxin-like_sf"/>
</dbReference>
<dbReference type="Gene3D" id="1.20.1050.10">
    <property type="match status" value="1"/>
</dbReference>
<dbReference type="PANTHER" id="PTHR44051">
    <property type="entry name" value="GLUTATHIONE S-TRANSFERASE-RELATED"/>
    <property type="match status" value="1"/>
</dbReference>
<dbReference type="InterPro" id="IPR004045">
    <property type="entry name" value="Glutathione_S-Trfase_N"/>
</dbReference>
<dbReference type="RefSeq" id="WP_377374996.1">
    <property type="nucleotide sequence ID" value="NZ_JBHSSW010000003.1"/>
</dbReference>
<keyword evidence="3" id="KW-1185">Reference proteome</keyword>
<comment type="caution">
    <text evidence="2">The sequence shown here is derived from an EMBL/GenBank/DDBJ whole genome shotgun (WGS) entry which is preliminary data.</text>
</comment>
<evidence type="ECO:0000259" key="1">
    <source>
        <dbReference type="PROSITE" id="PS50404"/>
    </source>
</evidence>
<dbReference type="InterPro" id="IPR036282">
    <property type="entry name" value="Glutathione-S-Trfase_C_sf"/>
</dbReference>